<comment type="catalytic activity">
    <reaction evidence="8 9">
        <text>D-gluconate + ATP = 6-phospho-D-gluconate + ADP + H(+)</text>
        <dbReference type="Rhea" id="RHEA:19433"/>
        <dbReference type="ChEBI" id="CHEBI:15378"/>
        <dbReference type="ChEBI" id="CHEBI:18391"/>
        <dbReference type="ChEBI" id="CHEBI:30616"/>
        <dbReference type="ChEBI" id="CHEBI:58759"/>
        <dbReference type="ChEBI" id="CHEBI:456216"/>
        <dbReference type="EC" id="2.7.1.12"/>
    </reaction>
</comment>
<proteinExistence type="inferred from homology"/>
<evidence type="ECO:0000256" key="8">
    <source>
        <dbReference type="ARBA" id="ARBA00048090"/>
    </source>
</evidence>
<feature type="compositionally biased region" description="Low complexity" evidence="10">
    <location>
        <begin position="216"/>
        <end position="241"/>
    </location>
</feature>
<dbReference type="InterPro" id="IPR006001">
    <property type="entry name" value="Therm_gnt_kin"/>
</dbReference>
<organism evidence="11 12">
    <name type="scientific">Catenulispora yoronensis</name>
    <dbReference type="NCBI Taxonomy" id="450799"/>
    <lineage>
        <taxon>Bacteria</taxon>
        <taxon>Bacillati</taxon>
        <taxon>Actinomycetota</taxon>
        <taxon>Actinomycetes</taxon>
        <taxon>Catenulisporales</taxon>
        <taxon>Catenulisporaceae</taxon>
        <taxon>Catenulispora</taxon>
    </lineage>
</organism>
<evidence type="ECO:0000256" key="10">
    <source>
        <dbReference type="SAM" id="MobiDB-lite"/>
    </source>
</evidence>
<gene>
    <name evidence="11" type="ORF">GCM10009839_34330</name>
</gene>
<dbReference type="NCBIfam" id="TIGR01313">
    <property type="entry name" value="therm_gnt_kin"/>
    <property type="match status" value="1"/>
</dbReference>
<evidence type="ECO:0000256" key="5">
    <source>
        <dbReference type="ARBA" id="ARBA00022741"/>
    </source>
</evidence>
<sequence length="248" mass="25897">MESEKPPILLVTGVSGSGKTTIGSLLAGRLGWEYAEADSFHPRANIEKMAAGHPLTDEDRWPWLDAIGAWIDATGAKGRPGVVTSSALKRVYRDRLRTGRPQVRLIYLDADRDLVARRLTARNGHFFPPALLDTQFADLEPPAADEHPVRIPVDEDPLAIAERLIRAEHLEAVEAAHDAEVGDAAGSYFGSDLDDDSGSGSDDSSFSGSGSGAGSDSGPASGSGSVLGSGSASGSSITTSTTDKEPTA</sequence>
<evidence type="ECO:0000256" key="1">
    <source>
        <dbReference type="ARBA" id="ARBA00004761"/>
    </source>
</evidence>
<dbReference type="EMBL" id="BAAAQN010000018">
    <property type="protein sequence ID" value="GAA2031536.1"/>
    <property type="molecule type" value="Genomic_DNA"/>
</dbReference>
<dbReference type="Gene3D" id="3.40.50.300">
    <property type="entry name" value="P-loop containing nucleotide triphosphate hydrolases"/>
    <property type="match status" value="1"/>
</dbReference>
<keyword evidence="6 9" id="KW-0418">Kinase</keyword>
<dbReference type="PANTHER" id="PTHR43442:SF3">
    <property type="entry name" value="GLUCONOKINASE-RELATED"/>
    <property type="match status" value="1"/>
</dbReference>
<evidence type="ECO:0000256" key="4">
    <source>
        <dbReference type="ARBA" id="ARBA00022679"/>
    </source>
</evidence>
<reference evidence="12" key="1">
    <citation type="journal article" date="2019" name="Int. J. Syst. Evol. Microbiol.">
        <title>The Global Catalogue of Microorganisms (GCM) 10K type strain sequencing project: providing services to taxonomists for standard genome sequencing and annotation.</title>
        <authorList>
            <consortium name="The Broad Institute Genomics Platform"/>
            <consortium name="The Broad Institute Genome Sequencing Center for Infectious Disease"/>
            <person name="Wu L."/>
            <person name="Ma J."/>
        </authorList>
    </citation>
    <scope>NUCLEOTIDE SEQUENCE [LARGE SCALE GENOMIC DNA]</scope>
    <source>
        <strain evidence="12">JCM 16014</strain>
    </source>
</reference>
<evidence type="ECO:0000256" key="2">
    <source>
        <dbReference type="ARBA" id="ARBA00008420"/>
    </source>
</evidence>
<accession>A0ABP5FPV5</accession>
<evidence type="ECO:0000313" key="11">
    <source>
        <dbReference type="EMBL" id="GAA2031536.1"/>
    </source>
</evidence>
<keyword evidence="12" id="KW-1185">Reference proteome</keyword>
<comment type="caution">
    <text evidence="11">The sequence shown here is derived from an EMBL/GenBank/DDBJ whole genome shotgun (WGS) entry which is preliminary data.</text>
</comment>
<comment type="similarity">
    <text evidence="2 9">Belongs to the gluconokinase GntK/GntV family.</text>
</comment>
<evidence type="ECO:0000313" key="12">
    <source>
        <dbReference type="Proteomes" id="UP001500751"/>
    </source>
</evidence>
<feature type="region of interest" description="Disordered" evidence="10">
    <location>
        <begin position="186"/>
        <end position="248"/>
    </location>
</feature>
<dbReference type="PANTHER" id="PTHR43442">
    <property type="entry name" value="GLUCONOKINASE-RELATED"/>
    <property type="match status" value="1"/>
</dbReference>
<keyword evidence="7 9" id="KW-0067">ATP-binding</keyword>
<evidence type="ECO:0000256" key="9">
    <source>
        <dbReference type="RuleBase" id="RU363066"/>
    </source>
</evidence>
<dbReference type="RefSeq" id="WP_344666602.1">
    <property type="nucleotide sequence ID" value="NZ_BAAAQN010000018.1"/>
</dbReference>
<dbReference type="Proteomes" id="UP001500751">
    <property type="component" value="Unassembled WGS sequence"/>
</dbReference>
<protein>
    <recommendedName>
        <fullName evidence="3 9">Gluconokinase</fullName>
        <ecNumber evidence="3 9">2.7.1.12</ecNumber>
    </recommendedName>
</protein>
<feature type="compositionally biased region" description="Low complexity" evidence="10">
    <location>
        <begin position="198"/>
        <end position="208"/>
    </location>
</feature>
<dbReference type="CDD" id="cd02021">
    <property type="entry name" value="GntK"/>
    <property type="match status" value="1"/>
</dbReference>
<evidence type="ECO:0000256" key="7">
    <source>
        <dbReference type="ARBA" id="ARBA00022840"/>
    </source>
</evidence>
<dbReference type="SUPFAM" id="SSF52540">
    <property type="entry name" value="P-loop containing nucleoside triphosphate hydrolases"/>
    <property type="match status" value="1"/>
</dbReference>
<keyword evidence="4 9" id="KW-0808">Transferase</keyword>
<comment type="pathway">
    <text evidence="1">Carbohydrate acid metabolism.</text>
</comment>
<keyword evidence="5 9" id="KW-0547">Nucleotide-binding</keyword>
<name>A0ABP5FPV5_9ACTN</name>
<evidence type="ECO:0000256" key="6">
    <source>
        <dbReference type="ARBA" id="ARBA00022777"/>
    </source>
</evidence>
<evidence type="ECO:0000256" key="3">
    <source>
        <dbReference type="ARBA" id="ARBA00012054"/>
    </source>
</evidence>
<dbReference type="InterPro" id="IPR027417">
    <property type="entry name" value="P-loop_NTPase"/>
</dbReference>
<dbReference type="EC" id="2.7.1.12" evidence="3 9"/>
<dbReference type="Pfam" id="PF13671">
    <property type="entry name" value="AAA_33"/>
    <property type="match status" value="1"/>
</dbReference>